<accession>A0A017SY82</accession>
<evidence type="ECO:0000313" key="3">
    <source>
        <dbReference type="Proteomes" id="UP000019678"/>
    </source>
</evidence>
<comment type="caution">
    <text evidence="2">The sequence shown here is derived from an EMBL/GenBank/DDBJ whole genome shotgun (WGS) entry which is preliminary data.</text>
</comment>
<evidence type="ECO:0000259" key="1">
    <source>
        <dbReference type="Pfam" id="PF02541"/>
    </source>
</evidence>
<dbReference type="Pfam" id="PF02541">
    <property type="entry name" value="Ppx-GppA"/>
    <property type="match status" value="1"/>
</dbReference>
<dbReference type="eggNOG" id="COG0248">
    <property type="taxonomic scope" value="Bacteria"/>
</dbReference>
<dbReference type="InterPro" id="IPR003695">
    <property type="entry name" value="Ppx_GppA_N"/>
</dbReference>
<proteinExistence type="predicted"/>
<evidence type="ECO:0000313" key="2">
    <source>
        <dbReference type="EMBL" id="EYF01732.1"/>
    </source>
</evidence>
<name>A0A017SY82_9BACT</name>
<dbReference type="Proteomes" id="UP000019678">
    <property type="component" value="Unassembled WGS sequence"/>
</dbReference>
<dbReference type="InterPro" id="IPR050273">
    <property type="entry name" value="GppA/Ppx_hydrolase"/>
</dbReference>
<gene>
    <name evidence="2" type="ORF">CAP_7798</name>
</gene>
<dbReference type="PANTHER" id="PTHR30005">
    <property type="entry name" value="EXOPOLYPHOSPHATASE"/>
    <property type="match status" value="1"/>
</dbReference>
<dbReference type="GO" id="GO:0016462">
    <property type="term" value="F:pyrophosphatase activity"/>
    <property type="evidence" value="ECO:0007669"/>
    <property type="project" value="TreeGrafter"/>
</dbReference>
<dbReference type="STRING" id="1192034.CAP_7798"/>
<dbReference type="SUPFAM" id="SSF53067">
    <property type="entry name" value="Actin-like ATPase domain"/>
    <property type="match status" value="2"/>
</dbReference>
<feature type="domain" description="Ppx/GppA phosphatase N-terminal" evidence="1">
    <location>
        <begin position="17"/>
        <end position="310"/>
    </location>
</feature>
<organism evidence="2 3">
    <name type="scientific">Chondromyces apiculatus DSM 436</name>
    <dbReference type="NCBI Taxonomy" id="1192034"/>
    <lineage>
        <taxon>Bacteria</taxon>
        <taxon>Pseudomonadati</taxon>
        <taxon>Myxococcota</taxon>
        <taxon>Polyangia</taxon>
        <taxon>Polyangiales</taxon>
        <taxon>Polyangiaceae</taxon>
        <taxon>Chondromyces</taxon>
    </lineage>
</organism>
<keyword evidence="3" id="KW-1185">Reference proteome</keyword>
<dbReference type="CDD" id="cd24054">
    <property type="entry name" value="ASKHA_NBD_AaPPX-GppA_MtPPX2-like"/>
    <property type="match status" value="1"/>
</dbReference>
<dbReference type="EMBL" id="ASRX01000072">
    <property type="protein sequence ID" value="EYF01732.1"/>
    <property type="molecule type" value="Genomic_DNA"/>
</dbReference>
<reference evidence="2 3" key="1">
    <citation type="submission" date="2013-05" db="EMBL/GenBank/DDBJ databases">
        <title>Genome assembly of Chondromyces apiculatus DSM 436.</title>
        <authorList>
            <person name="Sharma G."/>
            <person name="Khatri I."/>
            <person name="Kaur C."/>
            <person name="Mayilraj S."/>
            <person name="Subramanian S."/>
        </authorList>
    </citation>
    <scope>NUCLEOTIDE SEQUENCE [LARGE SCALE GENOMIC DNA]</scope>
    <source>
        <strain evidence="2 3">DSM 436</strain>
    </source>
</reference>
<sequence>MRVAAIDIGTNSVLLLIAEQSATELVPLVDRATITRLGQGVDRTGALSPDAVERTLSCLARYGEEIRRHTVDRVDAVGTSAMRDAVGTDTFLAQARHLIGTTPRVISGEEEAALSFQGAMAGISANACPCIVFDVGGGSTEIIANLAHERPDLEAFSLNIGSVRLTERHVRTDPPAHAELEAIRADIRAALTSVHLPSPPRDSQPLLVGVAGTVTTIATLALNLDAHDAPSLHGAKIGRKEVEEVAARVASLPLARRRQLQAIDPARADVIVAGSMIVEELLRWSEEFFGQSSSELTISGRGVRWGLALQLAGLA</sequence>
<dbReference type="InterPro" id="IPR043129">
    <property type="entry name" value="ATPase_NBD"/>
</dbReference>
<dbReference type="OrthoDB" id="9793035at2"/>
<dbReference type="Gene3D" id="3.30.420.40">
    <property type="match status" value="1"/>
</dbReference>
<dbReference type="Gene3D" id="3.30.420.150">
    <property type="entry name" value="Exopolyphosphatase. Domain 2"/>
    <property type="match status" value="1"/>
</dbReference>
<dbReference type="AlphaFoldDB" id="A0A017SY82"/>
<protein>
    <submittedName>
        <fullName evidence="2">Exopolyphosphatase</fullName>
    </submittedName>
</protein>
<dbReference type="PANTHER" id="PTHR30005:SF13">
    <property type="entry name" value="EXOPOLYPHOSPHATASE 2"/>
    <property type="match status" value="1"/>
</dbReference>